<gene>
    <name evidence="4" type="primary">hemC</name>
    <name evidence="6" type="ORF">SAMN02745355_1549</name>
</gene>
<evidence type="ECO:0000313" key="6">
    <source>
        <dbReference type="EMBL" id="SMD31594.1"/>
    </source>
</evidence>
<sequence length="282" mass="32109">MHIRIGTRSSKLAMIQAMMVKDRLDSLGIETEVKGFTSKGDINLDSPLYSIGGTGVFVDDLNRMILKNEIDIAVHSAKDIPSFIDDSLEISAVLKRDDPRDVLISQHSLNDLEASSVIGTSSLRRIKELKTLRNDILIKDLRGNIDTRLKKLDNGDYDGIIMAKAAYDRMKINRRHFILNYDDFVPAPNQGIIAIISKKDSEINDVLKKINDDETYNDMKAERLILSGLNLGCSKPVGIYAHKNRIFMRFYSLKNDDYKDIVMDYNNIDLEFIRSEIHDYGY</sequence>
<dbReference type="HAMAP" id="MF_00260">
    <property type="entry name" value="Porphobil_deam"/>
    <property type="match status" value="1"/>
</dbReference>
<dbReference type="SUPFAM" id="SSF54782">
    <property type="entry name" value="Porphobilinogen deaminase (hydroxymethylbilane synthase), C-terminal domain"/>
    <property type="match status" value="1"/>
</dbReference>
<dbReference type="EMBL" id="FWYE01000005">
    <property type="protein sequence ID" value="SMD31594.1"/>
    <property type="molecule type" value="Genomic_DNA"/>
</dbReference>
<feature type="modified residue" description="S-(dipyrrolylmethanemethyl)cysteine" evidence="4">
    <location>
        <position position="233"/>
    </location>
</feature>
<comment type="cofactor">
    <cofactor evidence="4">
        <name>dipyrromethane</name>
        <dbReference type="ChEBI" id="CHEBI:60342"/>
    </cofactor>
    <text evidence="4">Binds 1 dipyrromethane group covalently.</text>
</comment>
<comment type="similarity">
    <text evidence="1 4">Belongs to the HMBS family.</text>
</comment>
<keyword evidence="7" id="KW-1185">Reference proteome</keyword>
<feature type="domain" description="Porphobilinogen deaminase N-terminal" evidence="5">
    <location>
        <begin position="3"/>
        <end position="202"/>
    </location>
</feature>
<reference evidence="6 7" key="1">
    <citation type="submission" date="2017-04" db="EMBL/GenBank/DDBJ databases">
        <authorList>
            <person name="Varghese N."/>
            <person name="Submissions S."/>
        </authorList>
    </citation>
    <scope>NUCLEOTIDE SEQUENCE [LARGE SCALE GENOMIC DNA]</scope>
    <source>
        <strain evidence="6 7">DSM 9789</strain>
    </source>
</reference>
<protein>
    <recommendedName>
        <fullName evidence="4">Probable porphobilinogen deaminase</fullName>
        <shortName evidence="4">PBG</shortName>
        <ecNumber evidence="4">2.5.1.61</ecNumber>
    </recommendedName>
    <alternativeName>
        <fullName evidence="4">Hydroxymethylbilane synthase</fullName>
        <shortName evidence="4">HMBS</shortName>
    </alternativeName>
    <alternativeName>
        <fullName evidence="4">Pre-uroporphyrinogen synthase</fullName>
    </alternativeName>
</protein>
<comment type="miscellaneous">
    <text evidence="4">The porphobilinogen subunits are added to the dipyrromethane group.</text>
</comment>
<dbReference type="GO" id="GO:0004418">
    <property type="term" value="F:hydroxymethylbilane synthase activity"/>
    <property type="evidence" value="ECO:0007669"/>
    <property type="project" value="UniProtKB-UniRule"/>
</dbReference>
<name>A0A8G2FXZ0_PICTO</name>
<dbReference type="Gene3D" id="3.40.190.10">
    <property type="entry name" value="Periplasmic binding protein-like II"/>
    <property type="match status" value="2"/>
</dbReference>
<dbReference type="SUPFAM" id="SSF53850">
    <property type="entry name" value="Periplasmic binding protein-like II"/>
    <property type="match status" value="1"/>
</dbReference>
<comment type="catalytic activity">
    <reaction evidence="4">
        <text>4 porphobilinogen + H2O = hydroxymethylbilane + 4 NH4(+)</text>
        <dbReference type="Rhea" id="RHEA:13185"/>
        <dbReference type="ChEBI" id="CHEBI:15377"/>
        <dbReference type="ChEBI" id="CHEBI:28938"/>
        <dbReference type="ChEBI" id="CHEBI:57845"/>
        <dbReference type="ChEBI" id="CHEBI:58126"/>
        <dbReference type="EC" id="2.5.1.61"/>
    </reaction>
</comment>
<organism evidence="6 7">
    <name type="scientific">Picrophilus torridus (strain ATCC 700027 / DSM 9790 / JCM 10055 / NBRC 100828 / KAW 2/3)</name>
    <dbReference type="NCBI Taxonomy" id="1122961"/>
    <lineage>
        <taxon>Archaea</taxon>
        <taxon>Methanobacteriati</taxon>
        <taxon>Thermoplasmatota</taxon>
        <taxon>Thermoplasmata</taxon>
        <taxon>Thermoplasmatales</taxon>
        <taxon>Picrophilaceae</taxon>
        <taxon>Picrophilus</taxon>
    </lineage>
</organism>
<dbReference type="EC" id="2.5.1.61" evidence="4"/>
<accession>A0A8G2FXZ0</accession>
<dbReference type="PRINTS" id="PR00151">
    <property type="entry name" value="PORPHBDMNASE"/>
</dbReference>
<dbReference type="Proteomes" id="UP000192315">
    <property type="component" value="Unassembled WGS sequence"/>
</dbReference>
<dbReference type="RefSeq" id="WP_084273253.1">
    <property type="nucleotide sequence ID" value="NZ_FWYE01000005.1"/>
</dbReference>
<proteinExistence type="inferred from homology"/>
<dbReference type="InterPro" id="IPR022417">
    <property type="entry name" value="Porphobilin_deaminase_N"/>
</dbReference>
<dbReference type="FunFam" id="3.40.190.10:FF:000005">
    <property type="entry name" value="Porphobilinogen deaminase"/>
    <property type="match status" value="1"/>
</dbReference>
<dbReference type="PANTHER" id="PTHR11557:SF0">
    <property type="entry name" value="PORPHOBILINOGEN DEAMINASE"/>
    <property type="match status" value="1"/>
</dbReference>
<dbReference type="PANTHER" id="PTHR11557">
    <property type="entry name" value="PORPHOBILINOGEN DEAMINASE"/>
    <property type="match status" value="1"/>
</dbReference>
<dbReference type="AlphaFoldDB" id="A0A8G2FXZ0"/>
<comment type="pathway">
    <text evidence="4">Porphyrin-containing compound metabolism; protoporphyrin-IX biosynthesis; coproporphyrinogen-III from 5-aminolevulinate: step 2/4.</text>
</comment>
<dbReference type="Pfam" id="PF01379">
    <property type="entry name" value="Porphobil_deam"/>
    <property type="match status" value="1"/>
</dbReference>
<dbReference type="PIRSF" id="PIRSF001438">
    <property type="entry name" value="4pyrrol_synth_OHMeBilane_synth"/>
    <property type="match status" value="1"/>
</dbReference>
<keyword evidence="2 4" id="KW-0808">Transferase</keyword>
<comment type="function">
    <text evidence="4">Tetrapolymerization of the monopyrrole PBG into the hydroxymethylbilane pre-uroporphyrinogen in several discrete steps.</text>
</comment>
<evidence type="ECO:0000259" key="5">
    <source>
        <dbReference type="Pfam" id="PF01379"/>
    </source>
</evidence>
<dbReference type="GO" id="GO:0005737">
    <property type="term" value="C:cytoplasm"/>
    <property type="evidence" value="ECO:0007669"/>
    <property type="project" value="UniProtKB-UniRule"/>
</dbReference>
<evidence type="ECO:0000256" key="4">
    <source>
        <dbReference type="HAMAP-Rule" id="MF_00260"/>
    </source>
</evidence>
<evidence type="ECO:0000313" key="7">
    <source>
        <dbReference type="Proteomes" id="UP000192315"/>
    </source>
</evidence>
<evidence type="ECO:0000256" key="1">
    <source>
        <dbReference type="ARBA" id="ARBA00005638"/>
    </source>
</evidence>
<comment type="caution">
    <text evidence="6">The sequence shown here is derived from an EMBL/GenBank/DDBJ whole genome shotgun (WGS) entry which is preliminary data.</text>
</comment>
<dbReference type="GO" id="GO:0006782">
    <property type="term" value="P:protoporphyrinogen IX biosynthetic process"/>
    <property type="evidence" value="ECO:0007669"/>
    <property type="project" value="UniProtKB-UniRule"/>
</dbReference>
<dbReference type="NCBIfam" id="TIGR00212">
    <property type="entry name" value="hemC"/>
    <property type="match status" value="1"/>
</dbReference>
<evidence type="ECO:0000256" key="3">
    <source>
        <dbReference type="ARBA" id="ARBA00023244"/>
    </source>
</evidence>
<dbReference type="InterPro" id="IPR000860">
    <property type="entry name" value="HemC"/>
</dbReference>
<dbReference type="InterPro" id="IPR036803">
    <property type="entry name" value="Porphobilinogen_deaminase_C_sf"/>
</dbReference>
<evidence type="ECO:0000256" key="2">
    <source>
        <dbReference type="ARBA" id="ARBA00022679"/>
    </source>
</evidence>
<keyword evidence="3 4" id="KW-0627">Porphyrin biosynthesis</keyword>